<dbReference type="EMBL" id="JARGDH010000004">
    <property type="protein sequence ID" value="KAL0269576.1"/>
    <property type="molecule type" value="Genomic_DNA"/>
</dbReference>
<comment type="caution">
    <text evidence="16">The sequence shown here is derived from an EMBL/GenBank/DDBJ whole genome shotgun (WGS) entry which is preliminary data.</text>
</comment>
<evidence type="ECO:0000256" key="7">
    <source>
        <dbReference type="ARBA" id="ARBA00022989"/>
    </source>
</evidence>
<evidence type="ECO:0000256" key="13">
    <source>
        <dbReference type="ARBA" id="ARBA00038024"/>
    </source>
</evidence>
<dbReference type="InterPro" id="IPR011989">
    <property type="entry name" value="ARM-like"/>
</dbReference>
<evidence type="ECO:0000256" key="6">
    <source>
        <dbReference type="ARBA" id="ARBA00022824"/>
    </source>
</evidence>
<dbReference type="SUPFAM" id="SSF48371">
    <property type="entry name" value="ARM repeat"/>
    <property type="match status" value="1"/>
</dbReference>
<comment type="subcellular location">
    <subcellularLocation>
        <location evidence="3">Endoplasmic reticulum</location>
    </subcellularLocation>
    <subcellularLocation>
        <location evidence="1">Membrane</location>
        <topology evidence="1">Single-pass membrane protein</topology>
    </subcellularLocation>
    <subcellularLocation>
        <location evidence="2">Mitochondrion</location>
    </subcellularLocation>
</comment>
<dbReference type="SUPFAM" id="SSF53474">
    <property type="entry name" value="alpha/beta-Hydrolases"/>
    <property type="match status" value="1"/>
</dbReference>
<keyword evidence="4" id="KW-0444">Lipid biosynthesis</keyword>
<dbReference type="GO" id="GO:0008654">
    <property type="term" value="P:phospholipid biosynthetic process"/>
    <property type="evidence" value="ECO:0007669"/>
    <property type="project" value="UniProtKB-KW"/>
</dbReference>
<dbReference type="Gene3D" id="1.25.10.10">
    <property type="entry name" value="Leucine-rich Repeat Variant"/>
    <property type="match status" value="1"/>
</dbReference>
<evidence type="ECO:0000313" key="16">
    <source>
        <dbReference type="EMBL" id="KAL0269576.1"/>
    </source>
</evidence>
<keyword evidence="5" id="KW-0812">Transmembrane</keyword>
<evidence type="ECO:0000256" key="11">
    <source>
        <dbReference type="ARBA" id="ARBA00023209"/>
    </source>
</evidence>
<evidence type="ECO:0000256" key="12">
    <source>
        <dbReference type="ARBA" id="ARBA00023264"/>
    </source>
</evidence>
<evidence type="ECO:0000256" key="9">
    <source>
        <dbReference type="ARBA" id="ARBA00023128"/>
    </source>
</evidence>
<dbReference type="InterPro" id="IPR052374">
    <property type="entry name" value="SERAC1"/>
</dbReference>
<evidence type="ECO:0000256" key="10">
    <source>
        <dbReference type="ARBA" id="ARBA00023136"/>
    </source>
</evidence>
<dbReference type="PANTHER" id="PTHR48182">
    <property type="entry name" value="PROTEIN SERAC1"/>
    <property type="match status" value="1"/>
</dbReference>
<evidence type="ECO:0000256" key="4">
    <source>
        <dbReference type="ARBA" id="ARBA00022516"/>
    </source>
</evidence>
<dbReference type="AlphaFoldDB" id="A0AAW2HJ66"/>
<name>A0AAW2HJ66_9NEOP</name>
<keyword evidence="7" id="KW-1133">Transmembrane helix</keyword>
<dbReference type="PANTHER" id="PTHR48182:SF2">
    <property type="entry name" value="PROTEIN SERAC1"/>
    <property type="match status" value="1"/>
</dbReference>
<keyword evidence="8" id="KW-0443">Lipid metabolism</keyword>
<organism evidence="16">
    <name type="scientific">Menopon gallinae</name>
    <name type="common">poultry shaft louse</name>
    <dbReference type="NCBI Taxonomy" id="328185"/>
    <lineage>
        <taxon>Eukaryota</taxon>
        <taxon>Metazoa</taxon>
        <taxon>Ecdysozoa</taxon>
        <taxon>Arthropoda</taxon>
        <taxon>Hexapoda</taxon>
        <taxon>Insecta</taxon>
        <taxon>Pterygota</taxon>
        <taxon>Neoptera</taxon>
        <taxon>Paraneoptera</taxon>
        <taxon>Psocodea</taxon>
        <taxon>Troctomorpha</taxon>
        <taxon>Phthiraptera</taxon>
        <taxon>Amblycera</taxon>
        <taxon>Menoponidae</taxon>
        <taxon>Menopon</taxon>
    </lineage>
</organism>
<proteinExistence type="inferred from homology"/>
<dbReference type="InterPro" id="IPR016024">
    <property type="entry name" value="ARM-type_fold"/>
</dbReference>
<dbReference type="InterPro" id="IPR029058">
    <property type="entry name" value="AB_hydrolase_fold"/>
</dbReference>
<sequence length="707" mass="80494">MKSLGHEPKVFLIKCTGFALVGSIIYFAEQVRHIRQVINKAAATDVLCLDRIQPTYIFIDDPRVQEELEAGYVVFDNGLTLSRIQRWIQNKVKESFLFRNIMSYKHNVAWNLLRLAQDENHGYRTRAVRALASLNNLTDADYQQLAQACDLRTTMSLARSTKNIKFFLDPPYYKRKPDRKSLIKHLHEYLAALDGDAEHPCLHYFITKIFAEHGNENKSFDDDLTGKGSLNEHIPVCLEALHHHSRIGINAKFMVTLGGLPLLMEVFKYLKQVHQDTVDNLIMLSRTISNMSVHGDLLQDFYNSGWVKVLVMLSQHSDIRVAGPAQRALANLDVDDNLYGGGLKFYRRIYQLYPTERVNFQPKLDVVFVHGLLGGLFITWRQRDLGEVGPKSPFSLLGIFTDETDRLRLETQVARHSNMDDNFIMDMDGKDTDENIHDNDLEIVMSDLPVDANRNFCGGFYSIKEGEKCATSQPSRCWPKDWLAEDCPNIRIMGVNYETNISLWNPICPKLRSSRTLQDRSTGLLRALTKAGVGRRPIVWVSHSMGGLIVKGMLIQASESSDPEKKALYTNTKGIVFYSTPHKGSHLATLTQPSQIILWPSIEVQELRENSPGLLQLHEKFLDLVEKTPLKVLTFAERNSTYVTSMKFEVRFVDAISADPDIGEMYGIPLDHLSICKPACKQSFLYQKVLTLIKEVLTDVYKPFCAF</sequence>
<evidence type="ECO:0000256" key="1">
    <source>
        <dbReference type="ARBA" id="ARBA00004167"/>
    </source>
</evidence>
<reference evidence="16" key="1">
    <citation type="journal article" date="2024" name="Gigascience">
        <title>Chromosome-level genome of the poultry shaft louse Menopon gallinae provides insight into the host-switching and adaptive evolution of parasitic lice.</title>
        <authorList>
            <person name="Xu Y."/>
            <person name="Ma L."/>
            <person name="Liu S."/>
            <person name="Liang Y."/>
            <person name="Liu Q."/>
            <person name="He Z."/>
            <person name="Tian L."/>
            <person name="Duan Y."/>
            <person name="Cai W."/>
            <person name="Li H."/>
            <person name="Song F."/>
        </authorList>
    </citation>
    <scope>NUCLEOTIDE SEQUENCE</scope>
    <source>
        <strain evidence="16">Cailab_2023a</strain>
    </source>
</reference>
<comment type="similarity">
    <text evidence="13">Belongs to the SERAC1 family.</text>
</comment>
<dbReference type="GO" id="GO:0005783">
    <property type="term" value="C:endoplasmic reticulum"/>
    <property type="evidence" value="ECO:0007669"/>
    <property type="project" value="UniProtKB-SubCell"/>
</dbReference>
<evidence type="ECO:0000256" key="2">
    <source>
        <dbReference type="ARBA" id="ARBA00004173"/>
    </source>
</evidence>
<keyword evidence="6" id="KW-0256">Endoplasmic reticulum</keyword>
<dbReference type="GO" id="GO:0005739">
    <property type="term" value="C:mitochondrion"/>
    <property type="evidence" value="ECO:0007669"/>
    <property type="project" value="UniProtKB-SubCell"/>
</dbReference>
<accession>A0AAW2HJ66</accession>
<evidence type="ECO:0000256" key="5">
    <source>
        <dbReference type="ARBA" id="ARBA00022692"/>
    </source>
</evidence>
<keyword evidence="12" id="KW-1208">Phospholipid metabolism</keyword>
<dbReference type="GO" id="GO:0016020">
    <property type="term" value="C:membrane"/>
    <property type="evidence" value="ECO:0007669"/>
    <property type="project" value="UniProtKB-SubCell"/>
</dbReference>
<gene>
    <name evidence="16" type="ORF">PYX00_007265</name>
</gene>
<keyword evidence="9" id="KW-0496">Mitochondrion</keyword>
<evidence type="ECO:0000256" key="15">
    <source>
        <dbReference type="ARBA" id="ARBA00041701"/>
    </source>
</evidence>
<evidence type="ECO:0000256" key="14">
    <source>
        <dbReference type="ARBA" id="ARBA00040991"/>
    </source>
</evidence>
<dbReference type="Gene3D" id="3.40.50.1820">
    <property type="entry name" value="alpha/beta hydrolase"/>
    <property type="match status" value="1"/>
</dbReference>
<evidence type="ECO:0000256" key="8">
    <source>
        <dbReference type="ARBA" id="ARBA00023098"/>
    </source>
</evidence>
<keyword evidence="10" id="KW-0472">Membrane</keyword>
<keyword evidence="11" id="KW-0594">Phospholipid biosynthesis</keyword>
<protein>
    <recommendedName>
        <fullName evidence="14">Protein SERAC1</fullName>
    </recommendedName>
    <alternativeName>
        <fullName evidence="15">Serine active site-containing protein 1</fullName>
    </alternativeName>
</protein>
<evidence type="ECO:0000256" key="3">
    <source>
        <dbReference type="ARBA" id="ARBA00004240"/>
    </source>
</evidence>